<reference evidence="2" key="1">
    <citation type="submission" date="2018-02" db="EMBL/GenBank/DDBJ databases">
        <title>Rhizophora mucronata_Transcriptome.</title>
        <authorList>
            <person name="Meera S.P."/>
            <person name="Sreeshan A."/>
            <person name="Augustine A."/>
        </authorList>
    </citation>
    <scope>NUCLEOTIDE SEQUENCE</scope>
    <source>
        <tissue evidence="2">Leaf</tissue>
    </source>
</reference>
<evidence type="ECO:0000256" key="1">
    <source>
        <dbReference type="SAM" id="MobiDB-lite"/>
    </source>
</evidence>
<accession>A0A2P2J3I8</accession>
<sequence length="42" mass="4821">MQAQFDLGKSKCKFSHNAKHKERQRQGSSPNLAVAVTKLFFR</sequence>
<feature type="compositionally biased region" description="Basic residues" evidence="1">
    <location>
        <begin position="10"/>
        <end position="23"/>
    </location>
</feature>
<evidence type="ECO:0000313" key="2">
    <source>
        <dbReference type="EMBL" id="MBW88038.1"/>
    </source>
</evidence>
<proteinExistence type="predicted"/>
<feature type="region of interest" description="Disordered" evidence="1">
    <location>
        <begin position="1"/>
        <end position="29"/>
    </location>
</feature>
<name>A0A2P2J3I8_RHIMU</name>
<dbReference type="AlphaFoldDB" id="A0A2P2J3I8"/>
<dbReference type="EMBL" id="GGEC01007555">
    <property type="protein sequence ID" value="MBW88038.1"/>
    <property type="molecule type" value="Transcribed_RNA"/>
</dbReference>
<protein>
    <submittedName>
        <fullName evidence="2">Uncharacterized protein</fullName>
    </submittedName>
</protein>
<organism evidence="2">
    <name type="scientific">Rhizophora mucronata</name>
    <name type="common">Asiatic mangrove</name>
    <dbReference type="NCBI Taxonomy" id="61149"/>
    <lineage>
        <taxon>Eukaryota</taxon>
        <taxon>Viridiplantae</taxon>
        <taxon>Streptophyta</taxon>
        <taxon>Embryophyta</taxon>
        <taxon>Tracheophyta</taxon>
        <taxon>Spermatophyta</taxon>
        <taxon>Magnoliopsida</taxon>
        <taxon>eudicotyledons</taxon>
        <taxon>Gunneridae</taxon>
        <taxon>Pentapetalae</taxon>
        <taxon>rosids</taxon>
        <taxon>fabids</taxon>
        <taxon>Malpighiales</taxon>
        <taxon>Rhizophoraceae</taxon>
        <taxon>Rhizophora</taxon>
    </lineage>
</organism>